<keyword evidence="1" id="KW-0812">Transmembrane</keyword>
<dbReference type="AlphaFoldDB" id="A0A839PYJ5"/>
<keyword evidence="1" id="KW-0472">Membrane</keyword>
<evidence type="ECO:0008006" key="4">
    <source>
        <dbReference type="Google" id="ProtNLM"/>
    </source>
</evidence>
<comment type="caution">
    <text evidence="2">The sequence shown here is derived from an EMBL/GenBank/DDBJ whole genome shotgun (WGS) entry which is preliminary data.</text>
</comment>
<evidence type="ECO:0000256" key="1">
    <source>
        <dbReference type="SAM" id="Phobius"/>
    </source>
</evidence>
<keyword evidence="1" id="KW-1133">Transmembrane helix</keyword>
<dbReference type="Proteomes" id="UP000590811">
    <property type="component" value="Unassembled WGS sequence"/>
</dbReference>
<evidence type="ECO:0000313" key="2">
    <source>
        <dbReference type="EMBL" id="MBB2988509.1"/>
    </source>
</evidence>
<protein>
    <recommendedName>
        <fullName evidence="4">Pentapeptide repeat protein</fullName>
    </recommendedName>
</protein>
<evidence type="ECO:0000313" key="3">
    <source>
        <dbReference type="Proteomes" id="UP000590811"/>
    </source>
</evidence>
<name>A0A839PYJ5_9MICO</name>
<feature type="transmembrane region" description="Helical" evidence="1">
    <location>
        <begin position="32"/>
        <end position="54"/>
    </location>
</feature>
<dbReference type="RefSeq" id="WP_184511452.1">
    <property type="nucleotide sequence ID" value="NZ_JACHVT010000015.1"/>
</dbReference>
<sequence>MELVVIVVALAIGAASIIWVRLGPPAHDDQGFRATIIGWALSIVSPILALAAGLRRQHLRGAPSIEQNANGGINVAAKIVTIGRAGASQEPIKLYRRAMVSLDSPKANTRRAGLHMLEEVADNWPEWRQRCVDSICKVLSDCYAATSSDHPFAREVALLIRSRLDPEVGDLGWGRCTFVIRDCTVNGLELPNLRLNGGTIRLANVKIAGAGLRMSGLSLEHGAALMAEHVSIEAVADLTGLLCAPGASAEFADTVISGGVLNLHRVKVDSSGTVSPHHRRWGQPIGPG</sequence>
<accession>A0A839PYJ5</accession>
<gene>
    <name evidence="2" type="ORF">FHW14_003704</name>
</gene>
<reference evidence="2 3" key="1">
    <citation type="submission" date="2020-08" db="EMBL/GenBank/DDBJ databases">
        <title>Genomic Encyclopedia of Type Strains, Phase IV (KMG-V): Genome sequencing to study the core and pangenomes of soil and plant-associated prokaryotes.</title>
        <authorList>
            <person name="Whitman W."/>
        </authorList>
    </citation>
    <scope>NUCLEOTIDE SEQUENCE [LARGE SCALE GENOMIC DNA]</scope>
    <source>
        <strain evidence="2 3">B3ACCR2</strain>
    </source>
</reference>
<organism evidence="2 3">
    <name type="scientific">Terracoccus luteus</name>
    <dbReference type="NCBI Taxonomy" id="53356"/>
    <lineage>
        <taxon>Bacteria</taxon>
        <taxon>Bacillati</taxon>
        <taxon>Actinomycetota</taxon>
        <taxon>Actinomycetes</taxon>
        <taxon>Micrococcales</taxon>
        <taxon>Intrasporangiaceae</taxon>
        <taxon>Terracoccus</taxon>
    </lineage>
</organism>
<dbReference type="EMBL" id="JACHVT010000015">
    <property type="protein sequence ID" value="MBB2988509.1"/>
    <property type="molecule type" value="Genomic_DNA"/>
</dbReference>
<proteinExistence type="predicted"/>